<keyword evidence="11" id="KW-1185">Reference proteome</keyword>
<dbReference type="EMBL" id="JBEVYD010000005">
    <property type="protein sequence ID" value="KAL3232981.1"/>
    <property type="molecule type" value="Genomic_DNA"/>
</dbReference>
<keyword evidence="7" id="KW-0496">Mitochondrion</keyword>
<gene>
    <name evidence="10" type="ORF">RNJ44_04897</name>
</gene>
<evidence type="ECO:0000313" key="10">
    <source>
        <dbReference type="EMBL" id="KAL3232981.1"/>
    </source>
</evidence>
<comment type="similarity">
    <text evidence="2">Belongs to the ATPase g subunit family.</text>
</comment>
<dbReference type="InterPro" id="IPR006808">
    <property type="entry name" value="ATP_synth_F0_gsu_mt"/>
</dbReference>
<evidence type="ECO:0000256" key="5">
    <source>
        <dbReference type="ARBA" id="ARBA00022781"/>
    </source>
</evidence>
<evidence type="ECO:0000256" key="8">
    <source>
        <dbReference type="ARBA" id="ARBA00023136"/>
    </source>
</evidence>
<keyword evidence="6" id="KW-0406">Ion transport</keyword>
<evidence type="ECO:0000256" key="4">
    <source>
        <dbReference type="ARBA" id="ARBA00022547"/>
    </source>
</evidence>
<dbReference type="Proteomes" id="UP001623330">
    <property type="component" value="Unassembled WGS sequence"/>
</dbReference>
<keyword evidence="5" id="KW-0375">Hydrogen ion transport</keyword>
<keyword evidence="4" id="KW-0138">CF(0)</keyword>
<protein>
    <submittedName>
        <fullName evidence="10">ATP synthase subunit g, mitochondrial</fullName>
    </submittedName>
</protein>
<evidence type="ECO:0000256" key="7">
    <source>
        <dbReference type="ARBA" id="ARBA00023128"/>
    </source>
</evidence>
<evidence type="ECO:0000256" key="2">
    <source>
        <dbReference type="ARBA" id="ARBA00005699"/>
    </source>
</evidence>
<evidence type="ECO:0000256" key="1">
    <source>
        <dbReference type="ARBA" id="ARBA00004325"/>
    </source>
</evidence>
<name>A0ABR4NWM8_9SACH</name>
<sequence>MLGRLQGLANTAVTKGNILFTKSVFYGKVAAEVSKQIYVKEGLKPPSVSEFKTVYNNLYKQALQYTQKPASIMNCVKNIKKPEAIKYGSYFIQFLGFYSVGQIIGRRKLIGYKNYNHEVASGH</sequence>
<proteinExistence type="inferred from homology"/>
<evidence type="ECO:0000256" key="9">
    <source>
        <dbReference type="ARBA" id="ARBA00023310"/>
    </source>
</evidence>
<comment type="subcellular location">
    <subcellularLocation>
        <location evidence="1">Mitochondrion membrane</location>
    </subcellularLocation>
</comment>
<organism evidence="10 11">
    <name type="scientific">Nakaseomyces bracarensis</name>
    <dbReference type="NCBI Taxonomy" id="273131"/>
    <lineage>
        <taxon>Eukaryota</taxon>
        <taxon>Fungi</taxon>
        <taxon>Dikarya</taxon>
        <taxon>Ascomycota</taxon>
        <taxon>Saccharomycotina</taxon>
        <taxon>Saccharomycetes</taxon>
        <taxon>Saccharomycetales</taxon>
        <taxon>Saccharomycetaceae</taxon>
        <taxon>Nakaseomyces</taxon>
    </lineage>
</organism>
<keyword evidence="3" id="KW-0813">Transport</keyword>
<comment type="caution">
    <text evidence="10">The sequence shown here is derived from an EMBL/GenBank/DDBJ whole genome shotgun (WGS) entry which is preliminary data.</text>
</comment>
<evidence type="ECO:0000313" key="11">
    <source>
        <dbReference type="Proteomes" id="UP001623330"/>
    </source>
</evidence>
<dbReference type="Pfam" id="PF04718">
    <property type="entry name" value="ATP-synt_G"/>
    <property type="match status" value="1"/>
</dbReference>
<reference evidence="10 11" key="1">
    <citation type="submission" date="2024-05" db="EMBL/GenBank/DDBJ databases">
        <title>Long read based assembly of the Candida bracarensis genome reveals expanded adhesin content.</title>
        <authorList>
            <person name="Marcet-Houben M."/>
            <person name="Ksiezopolska E."/>
            <person name="Gabaldon T."/>
        </authorList>
    </citation>
    <scope>NUCLEOTIDE SEQUENCE [LARGE SCALE GENOMIC DNA]</scope>
    <source>
        <strain evidence="10 11">CBM6</strain>
    </source>
</reference>
<accession>A0ABR4NWM8</accession>
<keyword evidence="8" id="KW-0472">Membrane</keyword>
<keyword evidence="9" id="KW-0066">ATP synthesis</keyword>
<evidence type="ECO:0000256" key="6">
    <source>
        <dbReference type="ARBA" id="ARBA00023065"/>
    </source>
</evidence>
<evidence type="ECO:0000256" key="3">
    <source>
        <dbReference type="ARBA" id="ARBA00022448"/>
    </source>
</evidence>